<feature type="region of interest" description="Disordered" evidence="2">
    <location>
        <begin position="300"/>
        <end position="322"/>
    </location>
</feature>
<evidence type="ECO:0000256" key="1">
    <source>
        <dbReference type="SAM" id="Coils"/>
    </source>
</evidence>
<feature type="coiled-coil region" evidence="1">
    <location>
        <begin position="69"/>
        <end position="173"/>
    </location>
</feature>
<keyword evidence="4" id="KW-1185">Reference proteome</keyword>
<dbReference type="Proteomes" id="UP000621799">
    <property type="component" value="Unassembled WGS sequence"/>
</dbReference>
<gene>
    <name evidence="3" type="ORF">IQ235_06810</name>
</gene>
<dbReference type="EMBL" id="JADEXN010000090">
    <property type="protein sequence ID" value="MBE9040499.1"/>
    <property type="molecule type" value="Genomic_DNA"/>
</dbReference>
<protein>
    <submittedName>
        <fullName evidence="3">Uncharacterized protein</fullName>
    </submittedName>
</protein>
<comment type="caution">
    <text evidence="3">The sequence shown here is derived from an EMBL/GenBank/DDBJ whole genome shotgun (WGS) entry which is preliminary data.</text>
</comment>
<dbReference type="AlphaFoldDB" id="A0A928VVX2"/>
<evidence type="ECO:0000313" key="3">
    <source>
        <dbReference type="EMBL" id="MBE9040499.1"/>
    </source>
</evidence>
<organism evidence="3 4">
    <name type="scientific">Zarconia navalis LEGE 11467</name>
    <dbReference type="NCBI Taxonomy" id="1828826"/>
    <lineage>
        <taxon>Bacteria</taxon>
        <taxon>Bacillati</taxon>
        <taxon>Cyanobacteriota</taxon>
        <taxon>Cyanophyceae</taxon>
        <taxon>Oscillatoriophycideae</taxon>
        <taxon>Oscillatoriales</taxon>
        <taxon>Oscillatoriales incertae sedis</taxon>
        <taxon>Zarconia</taxon>
        <taxon>Zarconia navalis</taxon>
    </lineage>
</organism>
<feature type="region of interest" description="Disordered" evidence="2">
    <location>
        <begin position="446"/>
        <end position="491"/>
    </location>
</feature>
<sequence>MQYLAEVQKKSGVFGGSKAELKLLACQRGDSWTAVPGEEVIPIDDGGNFNGGALVFAEVSPNKQVQGSLKDASRQIVSILQSYSRLQEKTKTQEEEIKQWQESLTYQSQELNRRQMEMEAQIEQLEQINQEAEELEAKRSEIEAGDREVVQLREEMERKQQELDAAWAQLNSQQAEQQQGGTLDAEQASSLQEWLNYLAQVAIDPNSVQDPLNEATERVAAGQSFLDEHWQQLEQQREAADRQQAQIDPRAGEMASQWQQWHDSQASLERERIDLRVRENTLELKQTMAGLLDTQIQQLGTLSGSSGGSTDVSSGNSGNPENLSAHELQRLVRKLRADFAEPFSFFSDQEEELALSRQEIAEVEAKMKDSFGAEREKLENELKDLEESYRFLFETVSGQLQNILERQKSMNQNQTALWQRLGQTEPESNSSASSLDMAPLMGELSQKRQQVETELEELRQGLDETRSSLEQRAGDLENQRNELKNQENQLDEDRSSVARLWGKIALYEEMLQPVQDRLNELREKIEAATAGVAQIQEMGASQQQAIAQLQESISGLVQSAAVA</sequence>
<accession>A0A928VVX2</accession>
<reference evidence="3" key="1">
    <citation type="submission" date="2020-10" db="EMBL/GenBank/DDBJ databases">
        <authorList>
            <person name="Castelo-Branco R."/>
            <person name="Eusebio N."/>
            <person name="Adriana R."/>
            <person name="Vieira A."/>
            <person name="Brugerolle De Fraissinette N."/>
            <person name="Rezende De Castro R."/>
            <person name="Schneider M.P."/>
            <person name="Vasconcelos V."/>
            <person name="Leao P.N."/>
        </authorList>
    </citation>
    <scope>NUCLEOTIDE SEQUENCE</scope>
    <source>
        <strain evidence="3">LEGE 11467</strain>
    </source>
</reference>
<dbReference type="Gene3D" id="1.10.287.1490">
    <property type="match status" value="1"/>
</dbReference>
<keyword evidence="1" id="KW-0175">Coiled coil</keyword>
<feature type="coiled-coil region" evidence="1">
    <location>
        <begin position="346"/>
        <end position="395"/>
    </location>
</feature>
<name>A0A928VVX2_9CYAN</name>
<dbReference type="RefSeq" id="WP_264320745.1">
    <property type="nucleotide sequence ID" value="NZ_JADEXN010000090.1"/>
</dbReference>
<dbReference type="InterPro" id="IPR047813">
    <property type="entry name" value="HmpF"/>
</dbReference>
<evidence type="ECO:0000256" key="2">
    <source>
        <dbReference type="SAM" id="MobiDB-lite"/>
    </source>
</evidence>
<proteinExistence type="predicted"/>
<evidence type="ECO:0000313" key="4">
    <source>
        <dbReference type="Proteomes" id="UP000621799"/>
    </source>
</evidence>
<feature type="compositionally biased region" description="Low complexity" evidence="2">
    <location>
        <begin position="300"/>
        <end position="319"/>
    </location>
</feature>
<dbReference type="NCBIfam" id="NF038350">
    <property type="entry name" value="taxis_HmpF"/>
    <property type="match status" value="1"/>
</dbReference>